<evidence type="ECO:0000256" key="1">
    <source>
        <dbReference type="ARBA" id="ARBA00023043"/>
    </source>
</evidence>
<dbReference type="SUPFAM" id="SSF48403">
    <property type="entry name" value="Ankyrin repeat"/>
    <property type="match status" value="1"/>
</dbReference>
<dbReference type="Gene3D" id="1.25.40.20">
    <property type="entry name" value="Ankyrin repeat-containing domain"/>
    <property type="match status" value="1"/>
</dbReference>
<name>A0ABD6F1P1_9BILA</name>
<dbReference type="Pfam" id="PF00023">
    <property type="entry name" value="Ank"/>
    <property type="match status" value="1"/>
</dbReference>
<reference evidence="4 5" key="1">
    <citation type="submission" date="2024-08" db="EMBL/GenBank/DDBJ databases">
        <title>Gnathostoma spinigerum genome.</title>
        <authorList>
            <person name="Gonzalez-Bertolin B."/>
            <person name="Monzon S."/>
            <person name="Zaballos A."/>
            <person name="Jimenez P."/>
            <person name="Dekumyoy P."/>
            <person name="Varona S."/>
            <person name="Cuesta I."/>
            <person name="Sumanam S."/>
            <person name="Adisakwattana P."/>
            <person name="Gasser R.B."/>
            <person name="Hernandez-Gonzalez A."/>
            <person name="Young N.D."/>
            <person name="Perteguer M.J."/>
        </authorList>
    </citation>
    <scope>NUCLEOTIDE SEQUENCE [LARGE SCALE GENOMIC DNA]</scope>
    <source>
        <strain evidence="4">AL3</strain>
        <tissue evidence="4">Liver</tissue>
    </source>
</reference>
<dbReference type="InterPro" id="IPR002110">
    <property type="entry name" value="Ankyrin_rpt"/>
</dbReference>
<evidence type="ECO:0000259" key="3">
    <source>
        <dbReference type="Pfam" id="PF01833"/>
    </source>
</evidence>
<dbReference type="InterPro" id="IPR036770">
    <property type="entry name" value="Ankyrin_rpt-contain_sf"/>
</dbReference>
<dbReference type="InterPro" id="IPR002909">
    <property type="entry name" value="IPT_dom"/>
</dbReference>
<feature type="compositionally biased region" description="Low complexity" evidence="2">
    <location>
        <begin position="548"/>
        <end position="561"/>
    </location>
</feature>
<feature type="compositionally biased region" description="Polar residues" evidence="2">
    <location>
        <begin position="340"/>
        <end position="362"/>
    </location>
</feature>
<feature type="domain" description="IPT/TIG" evidence="3">
    <location>
        <begin position="48"/>
        <end position="125"/>
    </location>
</feature>
<evidence type="ECO:0000313" key="4">
    <source>
        <dbReference type="EMBL" id="MFH4983794.1"/>
    </source>
</evidence>
<protein>
    <recommendedName>
        <fullName evidence="3">IPT/TIG domain-containing protein</fullName>
    </recommendedName>
</protein>
<feature type="compositionally biased region" description="Basic and acidic residues" evidence="2">
    <location>
        <begin position="363"/>
        <end position="377"/>
    </location>
</feature>
<feature type="region of interest" description="Disordered" evidence="2">
    <location>
        <begin position="548"/>
        <end position="575"/>
    </location>
</feature>
<proteinExistence type="predicted"/>
<dbReference type="Proteomes" id="UP001608902">
    <property type="component" value="Unassembled WGS sequence"/>
</dbReference>
<dbReference type="PANTHER" id="PTHR23335:SF1">
    <property type="entry name" value="CALMODULIN-BINDING TRANSCRIPTION ACTIVATOR, ISOFORM F"/>
    <property type="match status" value="1"/>
</dbReference>
<dbReference type="SUPFAM" id="SSF81296">
    <property type="entry name" value="E set domains"/>
    <property type="match status" value="1"/>
</dbReference>
<dbReference type="Pfam" id="PF01833">
    <property type="entry name" value="TIG"/>
    <property type="match status" value="1"/>
</dbReference>
<evidence type="ECO:0000313" key="5">
    <source>
        <dbReference type="Proteomes" id="UP001608902"/>
    </source>
</evidence>
<accession>A0ABD6F1P1</accession>
<sequence length="629" mass="69426">MQKYSLFSISNKQHVITTLQTVSQHKKSSNDSDHSATNHSSHLIDIVDFAPDQCFTAGGAKVLFIGGWYLRGHDYSVMFDDRLVKATLVHPGVLRCFTPPHQAGIVKVEVYCDGKLGSHSAYFEYVEADLTSKQSLAISELSQRMSHLQASLTGCQVGSKTELTGSNTEQSFMKIVRDLMQRPVNYSLIISSSTPTSRQHTGNNILHLCSLLNFHQLLGLLLEWRTKIPTHVYIRDLDATARDTEGRIPLHLAAFNEYLQCVHYLVLHCPSTLDVLDDRGETPHDIILRSSNTELICVVNEILTSEKTTIKSQTRIDGLCYTEAETADSTVLWDVTNGEATTSEQQNQSENQLPLSSYSLDQQQKDCSYDEGYREATDGSFSGTDCSYSNDSSNRSDQHPSNTNLESENWIDDSISMDVRIPDSPTTAHVWSVLTRSEQPPDENARARMASLAQQIIDALPDRIKSDGPSVEDNCMEDMTDLSEPSSSGLSVHSKNPFLPNACMDSSAEWDELIGPFEHSSVYDTSAAVDTSDTRLSGPLDVLSSVSASPSFDSSSVSKNSATARAVGNNEDEKDVAHSSSAKALGEFFAADGVIGPLEKCFHDLRLTGNLLYLLRFIFLSMWTLYANI</sequence>
<feature type="region of interest" description="Disordered" evidence="2">
    <location>
        <begin position="340"/>
        <end position="409"/>
    </location>
</feature>
<dbReference type="AlphaFoldDB" id="A0ABD6F1P1"/>
<gene>
    <name evidence="4" type="ORF">AB6A40_010503</name>
</gene>
<feature type="compositionally biased region" description="Polar residues" evidence="2">
    <location>
        <begin position="379"/>
        <end position="407"/>
    </location>
</feature>
<organism evidence="4 5">
    <name type="scientific">Gnathostoma spinigerum</name>
    <dbReference type="NCBI Taxonomy" id="75299"/>
    <lineage>
        <taxon>Eukaryota</taxon>
        <taxon>Metazoa</taxon>
        <taxon>Ecdysozoa</taxon>
        <taxon>Nematoda</taxon>
        <taxon>Chromadorea</taxon>
        <taxon>Rhabditida</taxon>
        <taxon>Spirurina</taxon>
        <taxon>Gnathostomatomorpha</taxon>
        <taxon>Gnathostomatoidea</taxon>
        <taxon>Gnathostomatidae</taxon>
        <taxon>Gnathostoma</taxon>
    </lineage>
</organism>
<dbReference type="PANTHER" id="PTHR23335">
    <property type="entry name" value="CALMODULIN-BINDING TRANSCRIPTION ACTIVATOR CAMTA"/>
    <property type="match status" value="1"/>
</dbReference>
<keyword evidence="1" id="KW-0040">ANK repeat</keyword>
<keyword evidence="5" id="KW-1185">Reference proteome</keyword>
<dbReference type="InterPro" id="IPR014756">
    <property type="entry name" value="Ig_E-set"/>
</dbReference>
<comment type="caution">
    <text evidence="4">The sequence shown here is derived from an EMBL/GenBank/DDBJ whole genome shotgun (WGS) entry which is preliminary data.</text>
</comment>
<dbReference type="InterPro" id="IPR013783">
    <property type="entry name" value="Ig-like_fold"/>
</dbReference>
<evidence type="ECO:0000256" key="2">
    <source>
        <dbReference type="SAM" id="MobiDB-lite"/>
    </source>
</evidence>
<dbReference type="EMBL" id="JBGFUD010013784">
    <property type="protein sequence ID" value="MFH4983794.1"/>
    <property type="molecule type" value="Genomic_DNA"/>
</dbReference>
<dbReference type="Gene3D" id="2.60.40.10">
    <property type="entry name" value="Immunoglobulins"/>
    <property type="match status" value="1"/>
</dbReference>